<accession>A6DK28</accession>
<dbReference type="SUPFAM" id="SSF54909">
    <property type="entry name" value="Dimeric alpha+beta barrel"/>
    <property type="match status" value="1"/>
</dbReference>
<organism evidence="2 3">
    <name type="scientific">Lentisphaera araneosa HTCC2155</name>
    <dbReference type="NCBI Taxonomy" id="313628"/>
    <lineage>
        <taxon>Bacteria</taxon>
        <taxon>Pseudomonadati</taxon>
        <taxon>Lentisphaerota</taxon>
        <taxon>Lentisphaeria</taxon>
        <taxon>Lentisphaerales</taxon>
        <taxon>Lentisphaeraceae</taxon>
        <taxon>Lentisphaera</taxon>
    </lineage>
</organism>
<keyword evidence="3" id="KW-1185">Reference proteome</keyword>
<dbReference type="OrthoDB" id="9808130at2"/>
<evidence type="ECO:0000313" key="2">
    <source>
        <dbReference type="EMBL" id="EDM28252.1"/>
    </source>
</evidence>
<dbReference type="InterPro" id="IPR013097">
    <property type="entry name" value="Dabb"/>
</dbReference>
<dbReference type="Gene3D" id="3.30.70.100">
    <property type="match status" value="1"/>
</dbReference>
<gene>
    <name evidence="2" type="ORF">LNTAR_12886</name>
</gene>
<dbReference type="RefSeq" id="WP_007278243.1">
    <property type="nucleotide sequence ID" value="NZ_ABCK01000006.1"/>
</dbReference>
<name>A6DK28_9BACT</name>
<dbReference type="SMART" id="SM00886">
    <property type="entry name" value="Dabb"/>
    <property type="match status" value="1"/>
</dbReference>
<dbReference type="Proteomes" id="UP000004947">
    <property type="component" value="Unassembled WGS sequence"/>
</dbReference>
<feature type="domain" description="Stress-response A/B barrel" evidence="1">
    <location>
        <begin position="2"/>
        <end position="98"/>
    </location>
</feature>
<dbReference type="EMBL" id="ABCK01000006">
    <property type="protein sequence ID" value="EDM28252.1"/>
    <property type="molecule type" value="Genomic_DNA"/>
</dbReference>
<evidence type="ECO:0000259" key="1">
    <source>
        <dbReference type="PROSITE" id="PS51502"/>
    </source>
</evidence>
<dbReference type="AlphaFoldDB" id="A6DK28"/>
<comment type="caution">
    <text evidence="2">The sequence shown here is derived from an EMBL/GenBank/DDBJ whole genome shotgun (WGS) entry which is preliminary data.</text>
</comment>
<dbReference type="InterPro" id="IPR011008">
    <property type="entry name" value="Dimeric_a/b-barrel"/>
</dbReference>
<reference evidence="2 3" key="1">
    <citation type="journal article" date="2010" name="J. Bacteriol.">
        <title>Genome sequence of Lentisphaera araneosa HTCC2155T, the type species of the order Lentisphaerales in the phylum Lentisphaerae.</title>
        <authorList>
            <person name="Thrash J.C."/>
            <person name="Cho J.C."/>
            <person name="Vergin K.L."/>
            <person name="Morris R.M."/>
            <person name="Giovannoni S.J."/>
        </authorList>
    </citation>
    <scope>NUCLEOTIDE SEQUENCE [LARGE SCALE GENOMIC DNA]</scope>
    <source>
        <strain evidence="2 3">HTCC2155</strain>
    </source>
</reference>
<protein>
    <submittedName>
        <fullName evidence="2">Stress responsive alpha-beta barrel</fullName>
    </submittedName>
</protein>
<dbReference type="Pfam" id="PF07876">
    <property type="entry name" value="Dabb"/>
    <property type="match status" value="1"/>
</dbReference>
<sequence length="99" mass="11452">MLVHTVFFWLKDDLSAEQKADFSRGLETLKEIPSSGPVSTGTPSATTKRPVIDDSYDFGLTCVFESVEEHDVYQQHDIHQKFINECAQYWKQVKVYDYD</sequence>
<dbReference type="PROSITE" id="PS51502">
    <property type="entry name" value="S_R_A_B_BARREL"/>
    <property type="match status" value="1"/>
</dbReference>
<evidence type="ECO:0000313" key="3">
    <source>
        <dbReference type="Proteomes" id="UP000004947"/>
    </source>
</evidence>
<dbReference type="STRING" id="313628.LNTAR_12886"/>
<proteinExistence type="predicted"/>
<dbReference type="eggNOG" id="ENOG50334CZ">
    <property type="taxonomic scope" value="Bacteria"/>
</dbReference>